<dbReference type="InterPro" id="IPR000073">
    <property type="entry name" value="AB_hydrolase_1"/>
</dbReference>
<evidence type="ECO:0000259" key="1">
    <source>
        <dbReference type="Pfam" id="PF12697"/>
    </source>
</evidence>
<reference evidence="2" key="1">
    <citation type="submission" date="2018-05" db="EMBL/GenBank/DDBJ databases">
        <authorList>
            <person name="Lanie J.A."/>
            <person name="Ng W.-L."/>
            <person name="Kazmierczak K.M."/>
            <person name="Andrzejewski T.M."/>
            <person name="Davidsen T.M."/>
            <person name="Wayne K.J."/>
            <person name="Tettelin H."/>
            <person name="Glass J.I."/>
            <person name="Rusch D."/>
            <person name="Podicherti R."/>
            <person name="Tsui H.-C.T."/>
            <person name="Winkler M.E."/>
        </authorList>
    </citation>
    <scope>NUCLEOTIDE SEQUENCE</scope>
</reference>
<sequence>MIDLKGFGFAEKPNDGRYSPEDQAELVCQLIEERDLRRVTIVGHSLGGGIALLTALRLKDSGSNRIGRLAIVSGAAYKQRFPPFIRLAKWPILTSVLFRTLGAHRIIRWVLRSIVHDPSSVTGAQVEGYAAPLWSKGAMRSLMETAHQIVPPNLEQLVLRYPEVEVPVLLLWGKGDSVVPLTVGQKLAQALPDAHLHVLDACGHMPAEELP</sequence>
<evidence type="ECO:0000313" key="2">
    <source>
        <dbReference type="EMBL" id="SVB24235.1"/>
    </source>
</evidence>
<dbReference type="Gene3D" id="3.40.50.1820">
    <property type="entry name" value="alpha/beta hydrolase"/>
    <property type="match status" value="1"/>
</dbReference>
<accession>A0A382CDQ2</accession>
<dbReference type="PANTHER" id="PTHR43689">
    <property type="entry name" value="HYDROLASE"/>
    <property type="match status" value="1"/>
</dbReference>
<gene>
    <name evidence="2" type="ORF">METZ01_LOCUS177089</name>
</gene>
<dbReference type="EMBL" id="UINC01034032">
    <property type="protein sequence ID" value="SVB24235.1"/>
    <property type="molecule type" value="Genomic_DNA"/>
</dbReference>
<feature type="domain" description="AB hydrolase-1" evidence="1">
    <location>
        <begin position="2"/>
        <end position="209"/>
    </location>
</feature>
<dbReference type="SUPFAM" id="SSF53474">
    <property type="entry name" value="alpha/beta-Hydrolases"/>
    <property type="match status" value="1"/>
</dbReference>
<dbReference type="PANTHER" id="PTHR43689:SF8">
    <property type="entry name" value="ALPHA_BETA-HYDROLASES SUPERFAMILY PROTEIN"/>
    <property type="match status" value="1"/>
</dbReference>
<protein>
    <recommendedName>
        <fullName evidence="1">AB hydrolase-1 domain-containing protein</fullName>
    </recommendedName>
</protein>
<dbReference type="AlphaFoldDB" id="A0A382CDQ2"/>
<name>A0A382CDQ2_9ZZZZ</name>
<dbReference type="PRINTS" id="PR00111">
    <property type="entry name" value="ABHYDROLASE"/>
</dbReference>
<dbReference type="Pfam" id="PF12697">
    <property type="entry name" value="Abhydrolase_6"/>
    <property type="match status" value="1"/>
</dbReference>
<proteinExistence type="predicted"/>
<organism evidence="2">
    <name type="scientific">marine metagenome</name>
    <dbReference type="NCBI Taxonomy" id="408172"/>
    <lineage>
        <taxon>unclassified sequences</taxon>
        <taxon>metagenomes</taxon>
        <taxon>ecological metagenomes</taxon>
    </lineage>
</organism>
<feature type="non-terminal residue" evidence="2">
    <location>
        <position position="211"/>
    </location>
</feature>
<dbReference type="InterPro" id="IPR029058">
    <property type="entry name" value="AB_hydrolase_fold"/>
</dbReference>
<dbReference type="CDD" id="cd00741">
    <property type="entry name" value="Lipase"/>
    <property type="match status" value="1"/>
</dbReference>